<feature type="region of interest" description="Disordered" evidence="1">
    <location>
        <begin position="1"/>
        <end position="25"/>
    </location>
</feature>
<protein>
    <recommendedName>
        <fullName evidence="5">SAF domain-containing protein</fullName>
    </recommendedName>
</protein>
<dbReference type="EMBL" id="PGEZ01000001">
    <property type="protein sequence ID" value="PJJ58551.1"/>
    <property type="molecule type" value="Genomic_DNA"/>
</dbReference>
<evidence type="ECO:0000256" key="1">
    <source>
        <dbReference type="SAM" id="MobiDB-lite"/>
    </source>
</evidence>
<keyword evidence="2" id="KW-0472">Membrane</keyword>
<feature type="compositionally biased region" description="Polar residues" evidence="1">
    <location>
        <begin position="1"/>
        <end position="11"/>
    </location>
</feature>
<dbReference type="AlphaFoldDB" id="A0A0B2BN19"/>
<evidence type="ECO:0000313" key="4">
    <source>
        <dbReference type="Proteomes" id="UP000230842"/>
    </source>
</evidence>
<dbReference type="Proteomes" id="UP000230842">
    <property type="component" value="Unassembled WGS sequence"/>
</dbReference>
<sequence length="223" mass="22776">MPRAASTTSPPTHGPADVRRLTRPGWQHPRTLGGIALVAVAAVLGALLVTSVADTTTVWTVRTDVRAGQPVSETVLEPTEARLPDGSLGSYALASEDLSADTEAVWAHAMPAGSLVPRSAVTSVEASEAAELPVPVAAGSMPADLAAGDRVDVWVAPHSGERGPARRVLRDVVVASVGEPDAFSGDPAGHVLVDVPSSRDTLAGAIGALGDGRVTLVRVRGDR</sequence>
<comment type="caution">
    <text evidence="3">The sequence shown here is derived from an EMBL/GenBank/DDBJ whole genome shotgun (WGS) entry which is preliminary data.</text>
</comment>
<keyword evidence="2" id="KW-1133">Transmembrane helix</keyword>
<organism evidence="3 4">
    <name type="scientific">Mumia flava</name>
    <dbReference type="NCBI Taxonomy" id="1348852"/>
    <lineage>
        <taxon>Bacteria</taxon>
        <taxon>Bacillati</taxon>
        <taxon>Actinomycetota</taxon>
        <taxon>Actinomycetes</taxon>
        <taxon>Propionibacteriales</taxon>
        <taxon>Nocardioidaceae</taxon>
        <taxon>Mumia</taxon>
    </lineage>
</organism>
<name>A0A0B2BN19_9ACTN</name>
<dbReference type="RefSeq" id="WP_039347053.1">
    <property type="nucleotide sequence ID" value="NZ_PGEZ01000001.1"/>
</dbReference>
<reference evidence="3 4" key="1">
    <citation type="submission" date="2017-11" db="EMBL/GenBank/DDBJ databases">
        <title>Genomic Encyclopedia of Archaeal and Bacterial Type Strains, Phase II (KMG-II): From Individual Species to Whole Genera.</title>
        <authorList>
            <person name="Goeker M."/>
        </authorList>
    </citation>
    <scope>NUCLEOTIDE SEQUENCE [LARGE SCALE GENOMIC DNA]</scope>
    <source>
        <strain evidence="3 4">DSM 27763</strain>
    </source>
</reference>
<keyword evidence="4" id="KW-1185">Reference proteome</keyword>
<evidence type="ECO:0000313" key="3">
    <source>
        <dbReference type="EMBL" id="PJJ58551.1"/>
    </source>
</evidence>
<feature type="transmembrane region" description="Helical" evidence="2">
    <location>
        <begin position="32"/>
        <end position="53"/>
    </location>
</feature>
<dbReference type="OrthoDB" id="3747689at2"/>
<keyword evidence="2" id="KW-0812">Transmembrane</keyword>
<evidence type="ECO:0000256" key="2">
    <source>
        <dbReference type="SAM" id="Phobius"/>
    </source>
</evidence>
<accession>A0A0B2BN19</accession>
<proteinExistence type="predicted"/>
<gene>
    <name evidence="3" type="ORF">CLV56_2802</name>
</gene>
<evidence type="ECO:0008006" key="5">
    <source>
        <dbReference type="Google" id="ProtNLM"/>
    </source>
</evidence>